<dbReference type="PANTHER" id="PTHR30576:SF21">
    <property type="entry name" value="UDP-GLUCOSE:UNDECAPRENYL-PHOSPHATE GLUCOSE-1-PHOSPHATE TRANSFERASE"/>
    <property type="match status" value="1"/>
</dbReference>
<sequence length="485" mass="54991">MGGHHLKDVTPQSVVMDRQPPVIRLHHSRILAFFRAFDCFLVLFMLWGVLNLTGAAWGNTYTFLGMLAVLAFGFFAESNEVYYMWRGLSTPKLAYRLLGAWAATAMVTFTVALLLGLVQVVDQSAVLTWIALTPLVMVFLHWARREFLSLYRAQRTQPRRVAVVGANRLGSRLVQSMQGVPWMGYRVVGYYDDREPAGDPARRLEGDDVHVRGGLEQLYRDARDGKIDIVYVTLPMRAEERIHALIDRLADTTVSVYLIPDVFSFNLLHSRMTGIQGIPALSIYDTPLVDHGWSKRLEDVVLSLGILTLIAIPMLIIAIGVKLSSPGPVFFKQTRYGMRGEKIKVWKFRSMSVCEDGPDVPQARKSDPRITPFGAFLRRTSLDELPQFFNVLAGTMSIVGPRPHAVAHNEYYRGQIQGYMLRHKVKPGITGLAQINGFRGETDTMDLMSGRIDYDLEYIRAWSLWLDLKIIWWTIFRGFTGQQAY</sequence>
<keyword evidence="5 7" id="KW-1133">Transmembrane helix</keyword>
<feature type="transmembrane region" description="Helical" evidence="7">
    <location>
        <begin position="97"/>
        <end position="118"/>
    </location>
</feature>
<dbReference type="InterPro" id="IPR003362">
    <property type="entry name" value="Bact_transf"/>
</dbReference>
<evidence type="ECO:0000256" key="4">
    <source>
        <dbReference type="ARBA" id="ARBA00022692"/>
    </source>
</evidence>
<feature type="domain" description="Bacterial sugar transferase" evidence="8">
    <location>
        <begin position="295"/>
        <end position="477"/>
    </location>
</feature>
<gene>
    <name evidence="9" type="ORF">EZI54_04265</name>
</gene>
<dbReference type="EC" id="2.7.8.31" evidence="9"/>
<dbReference type="Proteomes" id="UP000313645">
    <property type="component" value="Unassembled WGS sequence"/>
</dbReference>
<comment type="similarity">
    <text evidence="2">Belongs to the bacterial sugar transferase family.</text>
</comment>
<name>A0ABY1ZNG9_9GAMM</name>
<evidence type="ECO:0000313" key="9">
    <source>
        <dbReference type="EMBL" id="TBW58077.1"/>
    </source>
</evidence>
<evidence type="ECO:0000256" key="1">
    <source>
        <dbReference type="ARBA" id="ARBA00004141"/>
    </source>
</evidence>
<dbReference type="Pfam" id="PF02397">
    <property type="entry name" value="Bac_transf"/>
    <property type="match status" value="1"/>
</dbReference>
<dbReference type="InterPro" id="IPR017473">
    <property type="entry name" value="Undecaprenyl-P_gluc_Ptfrase"/>
</dbReference>
<feature type="transmembrane region" description="Helical" evidence="7">
    <location>
        <begin position="30"/>
        <end position="50"/>
    </location>
</feature>
<keyword evidence="10" id="KW-1185">Reference proteome</keyword>
<dbReference type="GO" id="GO:0089702">
    <property type="term" value="F:undecaprenyl-phosphate glucose phosphotransferase activity"/>
    <property type="evidence" value="ECO:0007669"/>
    <property type="project" value="UniProtKB-EC"/>
</dbReference>
<proteinExistence type="inferred from homology"/>
<keyword evidence="3 9" id="KW-0808">Transferase</keyword>
<dbReference type="InterPro" id="IPR036291">
    <property type="entry name" value="NAD(P)-bd_dom_sf"/>
</dbReference>
<dbReference type="InterPro" id="IPR017475">
    <property type="entry name" value="EPS_sugar_tfrase"/>
</dbReference>
<dbReference type="PANTHER" id="PTHR30576">
    <property type="entry name" value="COLANIC BIOSYNTHESIS UDP-GLUCOSE LIPID CARRIER TRANSFERASE"/>
    <property type="match status" value="1"/>
</dbReference>
<dbReference type="NCBIfam" id="TIGR03025">
    <property type="entry name" value="EPS_sugtrans"/>
    <property type="match status" value="1"/>
</dbReference>
<comment type="subcellular location">
    <subcellularLocation>
        <location evidence="1">Membrane</location>
        <topology evidence="1">Multi-pass membrane protein</topology>
    </subcellularLocation>
</comment>
<evidence type="ECO:0000256" key="6">
    <source>
        <dbReference type="ARBA" id="ARBA00023136"/>
    </source>
</evidence>
<dbReference type="RefSeq" id="WP_131479396.1">
    <property type="nucleotide sequence ID" value="NZ_SJDL01000005.1"/>
</dbReference>
<dbReference type="Gene3D" id="3.40.50.720">
    <property type="entry name" value="NAD(P)-binding Rossmann-like Domain"/>
    <property type="match status" value="1"/>
</dbReference>
<comment type="caution">
    <text evidence="9">The sequence shown here is derived from an EMBL/GenBank/DDBJ whole genome shotgun (WGS) entry which is preliminary data.</text>
</comment>
<dbReference type="SUPFAM" id="SSF51735">
    <property type="entry name" value="NAD(P)-binding Rossmann-fold domains"/>
    <property type="match status" value="1"/>
</dbReference>
<reference evidence="9 10" key="1">
    <citation type="submission" date="2019-02" db="EMBL/GenBank/DDBJ databases">
        <title>Marinobacter halodurans sp. nov., a marine bacterium isolated from sea tidal flat.</title>
        <authorList>
            <person name="Yoo Y."/>
            <person name="Lee D.W."/>
            <person name="Kim B.S."/>
            <person name="Kim J.-J."/>
        </authorList>
    </citation>
    <scope>NUCLEOTIDE SEQUENCE [LARGE SCALE GENOMIC DNA]</scope>
    <source>
        <strain evidence="9 10">YJ-S3-2</strain>
    </source>
</reference>
<evidence type="ECO:0000256" key="3">
    <source>
        <dbReference type="ARBA" id="ARBA00022679"/>
    </source>
</evidence>
<evidence type="ECO:0000313" key="10">
    <source>
        <dbReference type="Proteomes" id="UP000313645"/>
    </source>
</evidence>
<evidence type="ECO:0000256" key="7">
    <source>
        <dbReference type="SAM" id="Phobius"/>
    </source>
</evidence>
<dbReference type="EMBL" id="SJDL01000005">
    <property type="protein sequence ID" value="TBW58077.1"/>
    <property type="molecule type" value="Genomic_DNA"/>
</dbReference>
<keyword evidence="4 7" id="KW-0812">Transmembrane</keyword>
<feature type="transmembrane region" description="Helical" evidence="7">
    <location>
        <begin position="56"/>
        <end position="76"/>
    </location>
</feature>
<evidence type="ECO:0000259" key="8">
    <source>
        <dbReference type="Pfam" id="PF02397"/>
    </source>
</evidence>
<accession>A0ABY1ZNG9</accession>
<feature type="transmembrane region" description="Helical" evidence="7">
    <location>
        <begin position="124"/>
        <end position="143"/>
    </location>
</feature>
<dbReference type="Pfam" id="PF13727">
    <property type="entry name" value="CoA_binding_3"/>
    <property type="match status" value="1"/>
</dbReference>
<keyword evidence="6 7" id="KW-0472">Membrane</keyword>
<protein>
    <submittedName>
        <fullName evidence="9">Undecaprenyl-phosphate glucose phosphotransferase</fullName>
        <ecNumber evidence="9">2.7.8.31</ecNumber>
    </submittedName>
</protein>
<evidence type="ECO:0000256" key="5">
    <source>
        <dbReference type="ARBA" id="ARBA00022989"/>
    </source>
</evidence>
<dbReference type="NCBIfam" id="TIGR03023">
    <property type="entry name" value="WcaJ_sugtrans"/>
    <property type="match status" value="1"/>
</dbReference>
<feature type="transmembrane region" description="Helical" evidence="7">
    <location>
        <begin position="300"/>
        <end position="321"/>
    </location>
</feature>
<organism evidence="9 10">
    <name type="scientific">Marinobacter halodurans</name>
    <dbReference type="NCBI Taxonomy" id="2528979"/>
    <lineage>
        <taxon>Bacteria</taxon>
        <taxon>Pseudomonadati</taxon>
        <taxon>Pseudomonadota</taxon>
        <taxon>Gammaproteobacteria</taxon>
        <taxon>Pseudomonadales</taxon>
        <taxon>Marinobacteraceae</taxon>
        <taxon>Marinobacter</taxon>
    </lineage>
</organism>
<evidence type="ECO:0000256" key="2">
    <source>
        <dbReference type="ARBA" id="ARBA00006464"/>
    </source>
</evidence>